<keyword evidence="3" id="KW-1185">Reference proteome</keyword>
<dbReference type="RefSeq" id="XP_066713278.1">
    <property type="nucleotide sequence ID" value="XM_066861108.1"/>
</dbReference>
<evidence type="ECO:0000313" key="3">
    <source>
        <dbReference type="Proteomes" id="UP001480595"/>
    </source>
</evidence>
<gene>
    <name evidence="2" type="ORF">PG994_009699</name>
</gene>
<dbReference type="GeneID" id="92094171"/>
<sequence length="187" mass="19812">MKWNLSLLLVALAIGAVGAAEEAEATAAAAQATDAASCRGGQTWCGRGGGCKDCNTDQNNCGRCGNSCPWGQICNKGRCRGYGTCQGPQVCSGRGQRMPSCGGGWGNPRSNCQKGECRMCADGVGRCAPRSATPPCWQQQRSGQRCSQNWGCPGGFCVQNCCGKYCYWPDKGDICDLKSSPWQLFKQ</sequence>
<reference evidence="2 3" key="1">
    <citation type="submission" date="2023-01" db="EMBL/GenBank/DDBJ databases">
        <title>Analysis of 21 Apiospora genomes using comparative genomics revels a genus with tremendous synthesis potential of carbohydrate active enzymes and secondary metabolites.</title>
        <authorList>
            <person name="Sorensen T."/>
        </authorList>
    </citation>
    <scope>NUCLEOTIDE SEQUENCE [LARGE SCALE GENOMIC DNA]</scope>
    <source>
        <strain evidence="2 3">CBS 135458</strain>
    </source>
</reference>
<proteinExistence type="predicted"/>
<comment type="caution">
    <text evidence="2">The sequence shown here is derived from an EMBL/GenBank/DDBJ whole genome shotgun (WGS) entry which is preliminary data.</text>
</comment>
<accession>A0ABR1U6Y3</accession>
<evidence type="ECO:0000256" key="1">
    <source>
        <dbReference type="SAM" id="SignalP"/>
    </source>
</evidence>
<organism evidence="2 3">
    <name type="scientific">Apiospora phragmitis</name>
    <dbReference type="NCBI Taxonomy" id="2905665"/>
    <lineage>
        <taxon>Eukaryota</taxon>
        <taxon>Fungi</taxon>
        <taxon>Dikarya</taxon>
        <taxon>Ascomycota</taxon>
        <taxon>Pezizomycotina</taxon>
        <taxon>Sordariomycetes</taxon>
        <taxon>Xylariomycetidae</taxon>
        <taxon>Amphisphaeriales</taxon>
        <taxon>Apiosporaceae</taxon>
        <taxon>Apiospora</taxon>
    </lineage>
</organism>
<feature type="signal peptide" evidence="1">
    <location>
        <begin position="1"/>
        <end position="19"/>
    </location>
</feature>
<protein>
    <submittedName>
        <fullName evidence="2">Uncharacterized protein</fullName>
    </submittedName>
</protein>
<dbReference type="EMBL" id="JAQQWL010000010">
    <property type="protein sequence ID" value="KAK8054632.1"/>
    <property type="molecule type" value="Genomic_DNA"/>
</dbReference>
<name>A0ABR1U6Y3_9PEZI</name>
<keyword evidence="1" id="KW-0732">Signal</keyword>
<dbReference type="Proteomes" id="UP001480595">
    <property type="component" value="Unassembled WGS sequence"/>
</dbReference>
<evidence type="ECO:0000313" key="2">
    <source>
        <dbReference type="EMBL" id="KAK8054632.1"/>
    </source>
</evidence>
<feature type="chain" id="PRO_5046303097" evidence="1">
    <location>
        <begin position="20"/>
        <end position="187"/>
    </location>
</feature>